<organism evidence="1 2">
    <name type="scientific">Trichuris muris</name>
    <name type="common">Mouse whipworm</name>
    <dbReference type="NCBI Taxonomy" id="70415"/>
    <lineage>
        <taxon>Eukaryota</taxon>
        <taxon>Metazoa</taxon>
        <taxon>Ecdysozoa</taxon>
        <taxon>Nematoda</taxon>
        <taxon>Enoplea</taxon>
        <taxon>Dorylaimia</taxon>
        <taxon>Trichinellida</taxon>
        <taxon>Trichuridae</taxon>
        <taxon>Trichuris</taxon>
    </lineage>
</organism>
<sequence>MKKVQFASCRTGAFFIVNDFALAVSECPCPQERLRPHPGGDVQRQAAEKNIAVRSGTWCQGSKLPLRKIVQFLYAWSKEYTTCTFCVQELDMAPSTAVQWNLAARTAAAQAVLRNPVKIGGPGLTVEVDESLFSRRKYNRGQAYPQQWVFGGVCRETGECFLVEVPDRSSATLIPVIKDHIWRGTTVVFRRMAGIQQSARRSLHALACKPFHQLRQPGEWSTYADCGIPVVPCQAPKSSPVWNPQAYAPLIPVRVHMAQKIASGEDPFDKILCDIATHCPPE</sequence>
<dbReference type="PANTHER" id="PTHR47163:SF2">
    <property type="entry name" value="SI:DKEY-17M8.2"/>
    <property type="match status" value="1"/>
</dbReference>
<accession>A0A5S6Q5B5</accession>
<dbReference type="InterPro" id="IPR053164">
    <property type="entry name" value="IS1016-like_transposase"/>
</dbReference>
<keyword evidence="1" id="KW-1185">Reference proteome</keyword>
<reference evidence="2" key="1">
    <citation type="submission" date="2019-12" db="UniProtKB">
        <authorList>
            <consortium name="WormBaseParasite"/>
        </authorList>
    </citation>
    <scope>IDENTIFICATION</scope>
</reference>
<dbReference type="AlphaFoldDB" id="A0A5S6Q5B5"/>
<protein>
    <submittedName>
        <fullName evidence="2">ISXO2-like transposase domain-containing protein</fullName>
    </submittedName>
</protein>
<name>A0A5S6Q5B5_TRIMR</name>
<dbReference type="PANTHER" id="PTHR47163">
    <property type="entry name" value="DDE_TNP_IS1595 DOMAIN-CONTAINING PROTEIN"/>
    <property type="match status" value="1"/>
</dbReference>
<evidence type="ECO:0000313" key="1">
    <source>
        <dbReference type="Proteomes" id="UP000046395"/>
    </source>
</evidence>
<dbReference type="Proteomes" id="UP000046395">
    <property type="component" value="Unassembled WGS sequence"/>
</dbReference>
<proteinExistence type="predicted"/>
<dbReference type="WBParaSite" id="TMUE_0000002137.1">
    <property type="protein sequence ID" value="TMUE_0000002137.1"/>
    <property type="gene ID" value="WBGene00297993"/>
</dbReference>
<evidence type="ECO:0000313" key="2">
    <source>
        <dbReference type="WBParaSite" id="TMUE_0000002137.1"/>
    </source>
</evidence>